<dbReference type="InterPro" id="IPR001764">
    <property type="entry name" value="Glyco_hydro_3_N"/>
</dbReference>
<evidence type="ECO:0000259" key="8">
    <source>
        <dbReference type="Pfam" id="PF01915"/>
    </source>
</evidence>
<dbReference type="PANTHER" id="PTHR30620:SF16">
    <property type="entry name" value="LYSOSOMAL BETA GLUCOSIDASE"/>
    <property type="match status" value="1"/>
</dbReference>
<protein>
    <recommendedName>
        <fullName evidence="3">beta-glucosidase</fullName>
        <ecNumber evidence="3">3.2.1.21</ecNumber>
    </recommendedName>
</protein>
<reference evidence="9 10" key="1">
    <citation type="submission" date="2023-07" db="EMBL/GenBank/DDBJ databases">
        <title>Comparative genomics of wheat-associated soil bacteria to identify genetic determinants of phenazine resistance.</title>
        <authorList>
            <person name="Mouncey N."/>
        </authorList>
    </citation>
    <scope>NUCLEOTIDE SEQUENCE [LARGE SCALE GENOMIC DNA]</scope>
    <source>
        <strain evidence="9 10">W1I3</strain>
    </source>
</reference>
<evidence type="ECO:0000259" key="7">
    <source>
        <dbReference type="Pfam" id="PF00933"/>
    </source>
</evidence>
<name>A0ABU0PPN3_9MICC</name>
<dbReference type="Gene3D" id="3.20.20.300">
    <property type="entry name" value="Glycoside hydrolase, family 3, N-terminal domain"/>
    <property type="match status" value="1"/>
</dbReference>
<dbReference type="EC" id="3.2.1.21" evidence="3"/>
<sequence>MSVDLAPEFLRAPDGTVFRDLNGNGIMDPYENPALPASERVEDLLGRLSLEEKAGLMFQTMVSAAESGKLGDETPRAGRAGLQEVVVDKLVNHLNFHFVPEPRLAARWVNELQRLAMNSSPHGIPVTLSTDPRHSFIENWGASFTAEYFSAWPEPLGLAAVRDEQLVREFAAIARAEYTAIGIRAALHPTIDLATEPRWARQYSTFGQDADLVARLALAYLEGFEDQQLSDRSVACMAKHFPGGGPQQDGEDPHFPYGREQVYPGGMFEHHLEPFRRVIANGVTAIMPYYGMPVGLELDGEPVEEVGFGFNRQIITGLLREKMGFDGVVCTDWSLVTESRLHGKQLPPRAWGVEHLSEEERVLKVIEAGCDQFGGEECPEIVVDLVRAGRLTEERIDVSVRRLLKVKFELGLFDDPYVDEAQAEERTGLPEYVEAGQRAQARSVTVLKNAACNGTPVLPLKAGLRIYSDEMTPEALTEAGFAVAADPAMADVAIVRAAAPFEFRDYYMLESSFHAGSLEFDNETIDRVQRLAAAVPVILVPHLDRPAVLTPLEPHCAAIAAVYGASDTAVLQALTGTVGPEGRLPFQLPRSEAAVAASRPDVPGDTADALYECGFGLEL</sequence>
<comment type="similarity">
    <text evidence="2">Belongs to the glycosyl hydrolase 3 family.</text>
</comment>
<dbReference type="Pfam" id="PF00933">
    <property type="entry name" value="Glyco_hydro_3"/>
    <property type="match status" value="1"/>
</dbReference>
<evidence type="ECO:0000256" key="1">
    <source>
        <dbReference type="ARBA" id="ARBA00000448"/>
    </source>
</evidence>
<evidence type="ECO:0000256" key="5">
    <source>
        <dbReference type="ARBA" id="ARBA00022801"/>
    </source>
</evidence>
<keyword evidence="4" id="KW-0732">Signal</keyword>
<comment type="catalytic activity">
    <reaction evidence="1">
        <text>Hydrolysis of terminal, non-reducing beta-D-glucosyl residues with release of beta-D-glucose.</text>
        <dbReference type="EC" id="3.2.1.21"/>
    </reaction>
</comment>
<gene>
    <name evidence="9" type="ORF">QFZ36_002747</name>
</gene>
<dbReference type="Gene3D" id="3.40.50.1700">
    <property type="entry name" value="Glycoside hydrolase family 3 C-terminal domain"/>
    <property type="match status" value="1"/>
</dbReference>
<evidence type="ECO:0000313" key="9">
    <source>
        <dbReference type="EMBL" id="MDQ0675186.1"/>
    </source>
</evidence>
<feature type="domain" description="Glycoside hydrolase family 3 N-terminal" evidence="7">
    <location>
        <begin position="83"/>
        <end position="406"/>
    </location>
</feature>
<dbReference type="InterPro" id="IPR036881">
    <property type="entry name" value="Glyco_hydro_3_C_sf"/>
</dbReference>
<proteinExistence type="inferred from homology"/>
<evidence type="ECO:0000256" key="4">
    <source>
        <dbReference type="ARBA" id="ARBA00022729"/>
    </source>
</evidence>
<dbReference type="Proteomes" id="UP001236806">
    <property type="component" value="Unassembled WGS sequence"/>
</dbReference>
<evidence type="ECO:0000256" key="2">
    <source>
        <dbReference type="ARBA" id="ARBA00005336"/>
    </source>
</evidence>
<dbReference type="InterPro" id="IPR017853">
    <property type="entry name" value="GH"/>
</dbReference>
<feature type="domain" description="Glycoside hydrolase family 3 C-terminal" evidence="8">
    <location>
        <begin position="482"/>
        <end position="617"/>
    </location>
</feature>
<dbReference type="PRINTS" id="PR00133">
    <property type="entry name" value="GLHYDRLASE3"/>
</dbReference>
<dbReference type="EMBL" id="JAUSXB010000001">
    <property type="protein sequence ID" value="MDQ0675186.1"/>
    <property type="molecule type" value="Genomic_DNA"/>
</dbReference>
<keyword evidence="6 9" id="KW-0326">Glycosidase</keyword>
<evidence type="ECO:0000256" key="6">
    <source>
        <dbReference type="ARBA" id="ARBA00023295"/>
    </source>
</evidence>
<dbReference type="InterPro" id="IPR002772">
    <property type="entry name" value="Glyco_hydro_3_C"/>
</dbReference>
<keyword evidence="5 9" id="KW-0378">Hydrolase</keyword>
<evidence type="ECO:0000256" key="3">
    <source>
        <dbReference type="ARBA" id="ARBA00012744"/>
    </source>
</evidence>
<keyword evidence="10" id="KW-1185">Reference proteome</keyword>
<dbReference type="RefSeq" id="WP_306637343.1">
    <property type="nucleotide sequence ID" value="NZ_JAUSXB010000001.1"/>
</dbReference>
<dbReference type="InterPro" id="IPR036962">
    <property type="entry name" value="Glyco_hydro_3_N_sf"/>
</dbReference>
<dbReference type="Pfam" id="PF01915">
    <property type="entry name" value="Glyco_hydro_3_C"/>
    <property type="match status" value="1"/>
</dbReference>
<dbReference type="SUPFAM" id="SSF51445">
    <property type="entry name" value="(Trans)glycosidases"/>
    <property type="match status" value="1"/>
</dbReference>
<dbReference type="SUPFAM" id="SSF52279">
    <property type="entry name" value="Beta-D-glucan exohydrolase, C-terminal domain"/>
    <property type="match status" value="1"/>
</dbReference>
<organism evidence="9 10">
    <name type="scientific">Pseudarthrobacter siccitolerans</name>
    <dbReference type="NCBI Taxonomy" id="861266"/>
    <lineage>
        <taxon>Bacteria</taxon>
        <taxon>Bacillati</taxon>
        <taxon>Actinomycetota</taxon>
        <taxon>Actinomycetes</taxon>
        <taxon>Micrococcales</taxon>
        <taxon>Micrococcaceae</taxon>
        <taxon>Pseudarthrobacter</taxon>
    </lineage>
</organism>
<dbReference type="GO" id="GO:0008422">
    <property type="term" value="F:beta-glucosidase activity"/>
    <property type="evidence" value="ECO:0007669"/>
    <property type="project" value="UniProtKB-EC"/>
</dbReference>
<comment type="caution">
    <text evidence="9">The sequence shown here is derived from an EMBL/GenBank/DDBJ whole genome shotgun (WGS) entry which is preliminary data.</text>
</comment>
<accession>A0ABU0PPN3</accession>
<dbReference type="InterPro" id="IPR051915">
    <property type="entry name" value="Cellulose_Degrad_GH3"/>
</dbReference>
<dbReference type="PANTHER" id="PTHR30620">
    <property type="entry name" value="PERIPLASMIC BETA-GLUCOSIDASE-RELATED"/>
    <property type="match status" value="1"/>
</dbReference>
<evidence type="ECO:0000313" key="10">
    <source>
        <dbReference type="Proteomes" id="UP001236806"/>
    </source>
</evidence>